<accession>A0A1V9Y9C9</accession>
<dbReference type="EMBL" id="JNBR01002488">
    <property type="protein sequence ID" value="OQR82337.1"/>
    <property type="molecule type" value="Genomic_DNA"/>
</dbReference>
<feature type="transmembrane region" description="Helical" evidence="1">
    <location>
        <begin position="736"/>
        <end position="756"/>
    </location>
</feature>
<feature type="transmembrane region" description="Helical" evidence="1">
    <location>
        <begin position="565"/>
        <end position="589"/>
    </location>
</feature>
<proteinExistence type="predicted"/>
<organism evidence="2 3">
    <name type="scientific">Achlya hypogyna</name>
    <name type="common">Oomycete</name>
    <name type="synonym">Protoachlya hypogyna</name>
    <dbReference type="NCBI Taxonomy" id="1202772"/>
    <lineage>
        <taxon>Eukaryota</taxon>
        <taxon>Sar</taxon>
        <taxon>Stramenopiles</taxon>
        <taxon>Oomycota</taxon>
        <taxon>Saprolegniomycetes</taxon>
        <taxon>Saprolegniales</taxon>
        <taxon>Achlyaceae</taxon>
        <taxon>Achlya</taxon>
    </lineage>
</organism>
<evidence type="ECO:0000313" key="3">
    <source>
        <dbReference type="Proteomes" id="UP000243579"/>
    </source>
</evidence>
<feature type="transmembrane region" description="Helical" evidence="1">
    <location>
        <begin position="866"/>
        <end position="886"/>
    </location>
</feature>
<evidence type="ECO:0000256" key="1">
    <source>
        <dbReference type="SAM" id="Phobius"/>
    </source>
</evidence>
<keyword evidence="1" id="KW-1133">Transmembrane helix</keyword>
<feature type="transmembrane region" description="Helical" evidence="1">
    <location>
        <begin position="683"/>
        <end position="703"/>
    </location>
</feature>
<dbReference type="PROSITE" id="PS51257">
    <property type="entry name" value="PROKAR_LIPOPROTEIN"/>
    <property type="match status" value="1"/>
</dbReference>
<name>A0A1V9Y9C9_ACHHY</name>
<keyword evidence="3" id="KW-1185">Reference proteome</keyword>
<comment type="caution">
    <text evidence="2">The sequence shown here is derived from an EMBL/GenBank/DDBJ whole genome shotgun (WGS) entry which is preliminary data.</text>
</comment>
<protein>
    <recommendedName>
        <fullName evidence="4">Transmembrane protein</fullName>
    </recommendedName>
</protein>
<gene>
    <name evidence="2" type="ORF">ACHHYP_16202</name>
</gene>
<keyword evidence="1" id="KW-0472">Membrane</keyword>
<dbReference type="Proteomes" id="UP000243579">
    <property type="component" value="Unassembled WGS sequence"/>
</dbReference>
<feature type="non-terminal residue" evidence="2">
    <location>
        <position position="934"/>
    </location>
</feature>
<feature type="transmembrane region" description="Helical" evidence="1">
    <location>
        <begin position="898"/>
        <end position="915"/>
    </location>
</feature>
<keyword evidence="1" id="KW-0812">Transmembrane</keyword>
<dbReference type="AlphaFoldDB" id="A0A1V9Y9C9"/>
<evidence type="ECO:0008006" key="4">
    <source>
        <dbReference type="Google" id="ProtNLM"/>
    </source>
</evidence>
<reference evidence="2 3" key="1">
    <citation type="journal article" date="2014" name="Genome Biol. Evol.">
        <title>The secreted proteins of Achlya hypogyna and Thraustotheca clavata identify the ancestral oomycete secretome and reveal gene acquisitions by horizontal gene transfer.</title>
        <authorList>
            <person name="Misner I."/>
            <person name="Blouin N."/>
            <person name="Leonard G."/>
            <person name="Richards T.A."/>
            <person name="Lane C.E."/>
        </authorList>
    </citation>
    <scope>NUCLEOTIDE SEQUENCE [LARGE SCALE GENOMIC DNA]</scope>
    <source>
        <strain evidence="2 3">ATCC 48635</strain>
    </source>
</reference>
<evidence type="ECO:0000313" key="2">
    <source>
        <dbReference type="EMBL" id="OQR82337.1"/>
    </source>
</evidence>
<sequence length="934" mass="102327">MRPALEAAVGVAYVLLSLACSTWYPTVLAPSFANDLWWPRYNISVTQAFVVDLVNQLLTTHGNGTFDPLAPSAVVAKRYTAASAFASFSYPYIHAELLGSVPLDVAVAQLRKLSTFWAFRMNAQPCWLDFNATFDVAHTLLRQRRCRDRYSSNAAVYMESMLRNQPWPPFELMWGGVGNRFTVAYQLGLQETEQGRAFLASVTTAYATTTVATELEYWRTFNFSYFAVQWHNRWQAGITETLLLENAFGMQQLITLKALDQVTGPWSSQTMYWTPIQDIYNAMLMNRSFIRGTSRYFGANNTALAIDLETYRGIKVQSGVANLFHNAVGPFVSVDCRWLPPPEDLVAAYNIFLTELHAQLAAVPDLMTAFFALNEVVAMPVPRAWRSDKYFYGGNPMCIAGTATTYVQRSFDFNDDCAGSTPLSLRVTREGVLWALAATNAAVTPALLVPTGATPQFPLVTASAELQQLLAAIPAQVAATGASFMQYATNSSVDWLLRVQPLLSDANSDPDWYAAGWCFLFDWAAGRREVVSFEGDASSLVLLSNAYSTVTYIASDATLQSATQLVLNLVLLTSTVLLAVGIGVLAAVAHASGRIVGRNLLCFNRVTAAVWIGRPLALIRGMSGVLLLCTAELDVVTSSTGLSRLVSSPRPLHEVVLLAGEASWISYVLHDVAVVVARESTPVAAPVSAATTWLLFVVFTRFAPVPLTVLLDRRCIAEDVDYGLVCASGVVRVGSYVRVCLLLGLQVSVVIGALLMTSYVPARWRRQVSGRNRFLFIGIADVLVAPIDTAQHRYDETTCVLSGLIPVVATKKRSLFHVALWSFIPDVASVVVKPQMAWPLAVPVLPLGPSLGHIWVRIAGARWRQFMALVAFSHMLFAVGSSISYFEVSQVNLANDYYWANFNVTGAHAFFASYLNEQLAFGMRTATIAMDSAV</sequence>
<dbReference type="OrthoDB" id="73567at2759"/>